<dbReference type="InterPro" id="IPR046162">
    <property type="entry name" value="DUF6164"/>
</dbReference>
<evidence type="ECO:0000313" key="4">
    <source>
        <dbReference type="Proteomes" id="UP000264492"/>
    </source>
</evidence>
<name>A0A371K2S0_9GAMM</name>
<evidence type="ECO:0000256" key="1">
    <source>
        <dbReference type="SAM" id="Coils"/>
    </source>
</evidence>
<comment type="caution">
    <text evidence="3">The sequence shown here is derived from an EMBL/GenBank/DDBJ whole genome shotgun (WGS) entry which is preliminary data.</text>
</comment>
<dbReference type="RefSeq" id="WP_115857656.1">
    <property type="nucleotide sequence ID" value="NZ_QTSU01000001.1"/>
</dbReference>
<keyword evidence="2" id="KW-0472">Membrane</keyword>
<feature type="transmembrane region" description="Helical" evidence="2">
    <location>
        <begin position="98"/>
        <end position="120"/>
    </location>
</feature>
<keyword evidence="2" id="KW-0812">Transmembrane</keyword>
<dbReference type="EMBL" id="QTSU01000001">
    <property type="protein sequence ID" value="RDZ28213.1"/>
    <property type="molecule type" value="Genomic_DNA"/>
</dbReference>
<dbReference type="OrthoDB" id="5569385at2"/>
<sequence length="121" mass="13751">MAKLLMVLRHVPEDEVEEVRALLDAHGIGHYQTEPSRWGVSHGGLWLAEDGDHAAARALLDDYQRQRQARAREQAEQDRREGREESFVDQLRREPLRVLAAVAAIVALLALMALPAWLLWP</sequence>
<dbReference type="Pfam" id="PF19661">
    <property type="entry name" value="DUF6164"/>
    <property type="match status" value="1"/>
</dbReference>
<evidence type="ECO:0000256" key="2">
    <source>
        <dbReference type="SAM" id="Phobius"/>
    </source>
</evidence>
<gene>
    <name evidence="3" type="ORF">DX914_03445</name>
</gene>
<dbReference type="Proteomes" id="UP000264492">
    <property type="component" value="Unassembled WGS sequence"/>
</dbReference>
<keyword evidence="4" id="KW-1185">Reference proteome</keyword>
<dbReference type="AlphaFoldDB" id="A0A371K2S0"/>
<organism evidence="3 4">
    <name type="scientific">Lysobacter silvisoli</name>
    <dbReference type="NCBI Taxonomy" id="2293254"/>
    <lineage>
        <taxon>Bacteria</taxon>
        <taxon>Pseudomonadati</taxon>
        <taxon>Pseudomonadota</taxon>
        <taxon>Gammaproteobacteria</taxon>
        <taxon>Lysobacterales</taxon>
        <taxon>Lysobacteraceae</taxon>
        <taxon>Lysobacter</taxon>
    </lineage>
</organism>
<evidence type="ECO:0000313" key="3">
    <source>
        <dbReference type="EMBL" id="RDZ28213.1"/>
    </source>
</evidence>
<protein>
    <recommendedName>
        <fullName evidence="5">DUF2007 domain-containing protein</fullName>
    </recommendedName>
</protein>
<feature type="coiled-coil region" evidence="1">
    <location>
        <begin position="56"/>
        <end position="85"/>
    </location>
</feature>
<keyword evidence="2" id="KW-1133">Transmembrane helix</keyword>
<keyword evidence="1" id="KW-0175">Coiled coil</keyword>
<proteinExistence type="predicted"/>
<evidence type="ECO:0008006" key="5">
    <source>
        <dbReference type="Google" id="ProtNLM"/>
    </source>
</evidence>
<reference evidence="3 4" key="1">
    <citation type="submission" date="2018-08" db="EMBL/GenBank/DDBJ databases">
        <title>Lysobacter sp. zong2l5, whole genome shotgun sequence.</title>
        <authorList>
            <person name="Zhang X."/>
            <person name="Feng G."/>
            <person name="Zhu H."/>
        </authorList>
    </citation>
    <scope>NUCLEOTIDE SEQUENCE [LARGE SCALE GENOMIC DNA]</scope>
    <source>
        <strain evidence="4">zong2l5</strain>
    </source>
</reference>
<accession>A0A371K2S0</accession>